<keyword evidence="5" id="KW-0547">Nucleotide-binding</keyword>
<dbReference type="NCBIfam" id="TIGR00147">
    <property type="entry name" value="YegS/Rv2252/BmrU family lipid kinase"/>
    <property type="match status" value="1"/>
</dbReference>
<evidence type="ECO:0000256" key="10">
    <source>
        <dbReference type="ARBA" id="ARBA00023209"/>
    </source>
</evidence>
<dbReference type="AlphaFoldDB" id="A0A1M7P0M2"/>
<dbReference type="OrthoDB" id="9815110at2"/>
<dbReference type="InterPro" id="IPR045540">
    <property type="entry name" value="YegS/DAGK_C"/>
</dbReference>
<evidence type="ECO:0000256" key="8">
    <source>
        <dbReference type="ARBA" id="ARBA00022842"/>
    </source>
</evidence>
<name>A0A1M7P0M2_9HYPH</name>
<dbReference type="GO" id="GO:0046872">
    <property type="term" value="F:metal ion binding"/>
    <property type="evidence" value="ECO:0007669"/>
    <property type="project" value="UniProtKB-KW"/>
</dbReference>
<dbReference type="GO" id="GO:0005886">
    <property type="term" value="C:plasma membrane"/>
    <property type="evidence" value="ECO:0007669"/>
    <property type="project" value="TreeGrafter"/>
</dbReference>
<keyword evidence="8" id="KW-0460">Magnesium</keyword>
<keyword evidence="6 13" id="KW-0418">Kinase</keyword>
<dbReference type="SMART" id="SM00046">
    <property type="entry name" value="DAGKc"/>
    <property type="match status" value="1"/>
</dbReference>
<dbReference type="PANTHER" id="PTHR12358:SF106">
    <property type="entry name" value="LIPID KINASE YEGS"/>
    <property type="match status" value="1"/>
</dbReference>
<dbReference type="Gene3D" id="2.60.200.40">
    <property type="match status" value="1"/>
</dbReference>
<evidence type="ECO:0000256" key="3">
    <source>
        <dbReference type="ARBA" id="ARBA00022679"/>
    </source>
</evidence>
<dbReference type="SUPFAM" id="SSF111331">
    <property type="entry name" value="NAD kinase/diacylglycerol kinase-like"/>
    <property type="match status" value="1"/>
</dbReference>
<dbReference type="GO" id="GO:0016301">
    <property type="term" value="F:kinase activity"/>
    <property type="evidence" value="ECO:0007669"/>
    <property type="project" value="UniProtKB-KW"/>
</dbReference>
<protein>
    <submittedName>
        <fullName evidence="13">Lipid kinase, YegS/Rv2252/BmrU family</fullName>
    </submittedName>
</protein>
<feature type="domain" description="DAGKc" evidence="12">
    <location>
        <begin position="17"/>
        <end position="146"/>
    </location>
</feature>
<dbReference type="GO" id="GO:0008654">
    <property type="term" value="P:phospholipid biosynthetic process"/>
    <property type="evidence" value="ECO:0007669"/>
    <property type="project" value="UniProtKB-KW"/>
</dbReference>
<evidence type="ECO:0000313" key="14">
    <source>
        <dbReference type="Proteomes" id="UP000186002"/>
    </source>
</evidence>
<dbReference type="InterPro" id="IPR016064">
    <property type="entry name" value="NAD/diacylglycerol_kinase_sf"/>
</dbReference>
<reference evidence="13 14" key="1">
    <citation type="submission" date="2016-11" db="EMBL/GenBank/DDBJ databases">
        <authorList>
            <person name="Jaros S."/>
            <person name="Januszkiewicz K."/>
            <person name="Wedrychowicz H."/>
        </authorList>
    </citation>
    <scope>NUCLEOTIDE SEQUENCE [LARGE SCALE GENOMIC DNA]</scope>
    <source>
        <strain evidence="13 14">DSM 22153</strain>
    </source>
</reference>
<evidence type="ECO:0000256" key="1">
    <source>
        <dbReference type="ARBA" id="ARBA00001946"/>
    </source>
</evidence>
<organism evidence="13 14">
    <name type="scientific">Roseibium suaedae</name>
    <dbReference type="NCBI Taxonomy" id="735517"/>
    <lineage>
        <taxon>Bacteria</taxon>
        <taxon>Pseudomonadati</taxon>
        <taxon>Pseudomonadota</taxon>
        <taxon>Alphaproteobacteria</taxon>
        <taxon>Hyphomicrobiales</taxon>
        <taxon>Stappiaceae</taxon>
        <taxon>Roseibium</taxon>
    </lineage>
</organism>
<keyword evidence="14" id="KW-1185">Reference proteome</keyword>
<keyword evidence="9" id="KW-0443">Lipid metabolism</keyword>
<evidence type="ECO:0000256" key="5">
    <source>
        <dbReference type="ARBA" id="ARBA00022741"/>
    </source>
</evidence>
<keyword evidence="10" id="KW-0594">Phospholipid biosynthesis</keyword>
<dbReference type="InterPro" id="IPR050187">
    <property type="entry name" value="Lipid_Phosphate_FormReg"/>
</dbReference>
<evidence type="ECO:0000256" key="9">
    <source>
        <dbReference type="ARBA" id="ARBA00023098"/>
    </source>
</evidence>
<dbReference type="Proteomes" id="UP000186002">
    <property type="component" value="Unassembled WGS sequence"/>
</dbReference>
<dbReference type="Gene3D" id="3.40.50.10330">
    <property type="entry name" value="Probable inorganic polyphosphate/atp-NAD kinase, domain 1"/>
    <property type="match status" value="1"/>
</dbReference>
<keyword evidence="3" id="KW-0808">Transferase</keyword>
<dbReference type="InterPro" id="IPR005218">
    <property type="entry name" value="Diacylglycerol/lipid_kinase"/>
</dbReference>
<proteinExistence type="predicted"/>
<sequence>MSGPGDRSSPASVTASPKALRIRLIYNPRAARRRQRRFAGVLKRLRDAGHNVEILTTEKAGDAGSHVRSAAPGKVDLIAIAGGDGTMNDALQGIGPTTPPIGLIPLGTANVLAHELGIGTRPGRIVETLVSGRTQAIRPGEVAGHRFMMMAGVGLDAQVVACVPRALKSRLGKSAYLLEVVRTLWRWRGADLRLRVNGETIAAGTAIFCRGKRYGGRFMLAPHADLFSPSLQLVRFPQGRALSVFLRFLMIPSGQIVRLGLAEERPVESLEILSPEGEPIQADGDIVAHAPANIRLCDQTVHFRVPSDRL</sequence>
<dbReference type="PROSITE" id="PS50146">
    <property type="entry name" value="DAGK"/>
    <property type="match status" value="1"/>
</dbReference>
<dbReference type="EMBL" id="FRBW01000005">
    <property type="protein sequence ID" value="SHN09921.1"/>
    <property type="molecule type" value="Genomic_DNA"/>
</dbReference>
<evidence type="ECO:0000256" key="4">
    <source>
        <dbReference type="ARBA" id="ARBA00022723"/>
    </source>
</evidence>
<dbReference type="InterPro" id="IPR017438">
    <property type="entry name" value="ATP-NAD_kinase_N"/>
</dbReference>
<keyword evidence="4" id="KW-0479">Metal-binding</keyword>
<dbReference type="STRING" id="735517.SAMN05444272_4083"/>
<keyword evidence="2" id="KW-0444">Lipid biosynthesis</keyword>
<gene>
    <name evidence="13" type="ORF">SAMN05444272_4083</name>
</gene>
<evidence type="ECO:0000256" key="11">
    <source>
        <dbReference type="ARBA" id="ARBA00023264"/>
    </source>
</evidence>
<dbReference type="GO" id="GO:0005524">
    <property type="term" value="F:ATP binding"/>
    <property type="evidence" value="ECO:0007669"/>
    <property type="project" value="UniProtKB-KW"/>
</dbReference>
<evidence type="ECO:0000259" key="12">
    <source>
        <dbReference type="PROSITE" id="PS50146"/>
    </source>
</evidence>
<dbReference type="RefSeq" id="WP_084082151.1">
    <property type="nucleotide sequence ID" value="NZ_FRBW01000005.1"/>
</dbReference>
<evidence type="ECO:0000256" key="7">
    <source>
        <dbReference type="ARBA" id="ARBA00022840"/>
    </source>
</evidence>
<accession>A0A1M7P0M2</accession>
<evidence type="ECO:0000256" key="2">
    <source>
        <dbReference type="ARBA" id="ARBA00022516"/>
    </source>
</evidence>
<dbReference type="Pfam" id="PF00781">
    <property type="entry name" value="DAGK_cat"/>
    <property type="match status" value="1"/>
</dbReference>
<dbReference type="PANTHER" id="PTHR12358">
    <property type="entry name" value="SPHINGOSINE KINASE"/>
    <property type="match status" value="1"/>
</dbReference>
<comment type="cofactor">
    <cofactor evidence="1">
        <name>Mg(2+)</name>
        <dbReference type="ChEBI" id="CHEBI:18420"/>
    </cofactor>
</comment>
<keyword evidence="7" id="KW-0067">ATP-binding</keyword>
<evidence type="ECO:0000313" key="13">
    <source>
        <dbReference type="EMBL" id="SHN09921.1"/>
    </source>
</evidence>
<dbReference type="InterPro" id="IPR001206">
    <property type="entry name" value="Diacylglycerol_kinase_cat_dom"/>
</dbReference>
<evidence type="ECO:0000256" key="6">
    <source>
        <dbReference type="ARBA" id="ARBA00022777"/>
    </source>
</evidence>
<dbReference type="Pfam" id="PF19279">
    <property type="entry name" value="YegS_C"/>
    <property type="match status" value="1"/>
</dbReference>
<keyword evidence="11" id="KW-1208">Phospholipid metabolism</keyword>